<organism evidence="1 2">
    <name type="scientific">Fibrisoma limi BUZ 3</name>
    <dbReference type="NCBI Taxonomy" id="1185876"/>
    <lineage>
        <taxon>Bacteria</taxon>
        <taxon>Pseudomonadati</taxon>
        <taxon>Bacteroidota</taxon>
        <taxon>Cytophagia</taxon>
        <taxon>Cytophagales</taxon>
        <taxon>Spirosomataceae</taxon>
        <taxon>Fibrisoma</taxon>
    </lineage>
</organism>
<accession>I2GBH3</accession>
<sequence>MEATKLALALLGLLLASGLLTYLTRNDKPAFIDRPRRKKYQKKERKRELQPRLLENGVVVLSSDREKRLWKQKQRVEDLFDDDTSSTQRPVQPPSNS</sequence>
<evidence type="ECO:0000313" key="2">
    <source>
        <dbReference type="Proteomes" id="UP000009309"/>
    </source>
</evidence>
<name>I2GBH3_9BACT</name>
<dbReference type="RefSeq" id="WP_009279835.1">
    <property type="nucleotide sequence ID" value="NZ_CAIT01000004.1"/>
</dbReference>
<gene>
    <name evidence="1" type="ORF">BN8_00163</name>
</gene>
<protein>
    <submittedName>
        <fullName evidence="1">Uncharacterized protein</fullName>
    </submittedName>
</protein>
<evidence type="ECO:0000313" key="1">
    <source>
        <dbReference type="EMBL" id="CCH51247.1"/>
    </source>
</evidence>
<dbReference type="EMBL" id="CAIT01000004">
    <property type="protein sequence ID" value="CCH51247.1"/>
    <property type="molecule type" value="Genomic_DNA"/>
</dbReference>
<keyword evidence="2" id="KW-1185">Reference proteome</keyword>
<proteinExistence type="predicted"/>
<dbReference type="AlphaFoldDB" id="I2GBH3"/>
<dbReference type="STRING" id="1185876.BN8_00163"/>
<dbReference type="Proteomes" id="UP000009309">
    <property type="component" value="Unassembled WGS sequence"/>
</dbReference>
<reference evidence="1 2" key="1">
    <citation type="journal article" date="2012" name="J. Bacteriol.">
        <title>Genome Sequence of the Filamentous Bacterium Fibrisoma limi BUZ 3T.</title>
        <authorList>
            <person name="Filippini M."/>
            <person name="Qi W."/>
            <person name="Jaenicke S."/>
            <person name="Goesmann A."/>
            <person name="Smits T.H."/>
            <person name="Bagheri H.C."/>
        </authorList>
    </citation>
    <scope>NUCLEOTIDE SEQUENCE [LARGE SCALE GENOMIC DNA]</scope>
    <source>
        <strain evidence="2">BUZ 3T</strain>
    </source>
</reference>
<comment type="caution">
    <text evidence="1">The sequence shown here is derived from an EMBL/GenBank/DDBJ whole genome shotgun (WGS) entry which is preliminary data.</text>
</comment>
<dbReference type="OrthoDB" id="9922497at2"/>